<reference evidence="1 2" key="1">
    <citation type="submission" date="2019-10" db="EMBL/GenBank/DDBJ databases">
        <title>Genome sequence of Azospirillum formosense CC-Nfb-7.</title>
        <authorList>
            <person name="Ambrosini A."/>
            <person name="Sant'Anna F.H."/>
            <person name="Cassan F.D."/>
            <person name="Souza E.M."/>
            <person name="Passaglia L.M.P."/>
        </authorList>
    </citation>
    <scope>NUCLEOTIDE SEQUENCE [LARGE SCALE GENOMIC DNA]</scope>
    <source>
        <strain evidence="1 2">CC-NFb-7</strain>
    </source>
</reference>
<dbReference type="EMBL" id="WHOR01000018">
    <property type="protein sequence ID" value="NUB18449.1"/>
    <property type="molecule type" value="Genomic_DNA"/>
</dbReference>
<dbReference type="RefSeq" id="WP_174437755.1">
    <property type="nucleotide sequence ID" value="NZ_WHOR01000018.1"/>
</dbReference>
<dbReference type="InterPro" id="IPR006450">
    <property type="entry name" value="Phage_HK97_gp6-like"/>
</dbReference>
<gene>
    <name evidence="1" type="ORF">GBZ26_04325</name>
</gene>
<name>A0ABX2KUF0_9PROT</name>
<dbReference type="NCBIfam" id="TIGR02215">
    <property type="entry name" value="phage_chp_gp8"/>
    <property type="match status" value="1"/>
</dbReference>
<feature type="non-terminal residue" evidence="1">
    <location>
        <position position="107"/>
    </location>
</feature>
<dbReference type="NCBIfam" id="TIGR01560">
    <property type="entry name" value="put_DNA_pack"/>
    <property type="match status" value="1"/>
</dbReference>
<keyword evidence="2" id="KW-1185">Reference proteome</keyword>
<dbReference type="InterPro" id="IPR011738">
    <property type="entry name" value="Phage_CHP"/>
</dbReference>
<dbReference type="Gene3D" id="1.10.3230.30">
    <property type="entry name" value="Phage gp6-like head-tail connector protein"/>
    <property type="match status" value="1"/>
</dbReference>
<dbReference type="Pfam" id="PF05135">
    <property type="entry name" value="Phage_connect_1"/>
    <property type="match status" value="1"/>
</dbReference>
<comment type="caution">
    <text evidence="1">The sequence shown here is derived from an EMBL/GenBank/DDBJ whole genome shotgun (WGS) entry which is preliminary data.</text>
</comment>
<protein>
    <submittedName>
        <fullName evidence="1">Uncharacterized protein</fullName>
    </submittedName>
</protein>
<organism evidence="1 2">
    <name type="scientific">Azospirillum formosense</name>
    <dbReference type="NCBI Taxonomy" id="861533"/>
    <lineage>
        <taxon>Bacteria</taxon>
        <taxon>Pseudomonadati</taxon>
        <taxon>Pseudomonadota</taxon>
        <taxon>Alphaproteobacteria</taxon>
        <taxon>Rhodospirillales</taxon>
        <taxon>Azospirillaceae</taxon>
        <taxon>Azospirillum</taxon>
    </lineage>
</organism>
<dbReference type="Proteomes" id="UP000639419">
    <property type="component" value="Unassembled WGS sequence"/>
</dbReference>
<dbReference type="InterPro" id="IPR021146">
    <property type="entry name" value="Phage_gp6-like_head-tail"/>
</dbReference>
<accession>A0ABX2KUF0</accession>
<sequence>MLSALKQVSRPVGELVPLDRVKAHLRVDGPDEDGLIGGYLLAAVGLAENHTRRCFLPRSMLLSLFGHLPTTGIDLPTAPVQAVDSVVFEAADGEETVIPAASYRSIL</sequence>
<dbReference type="CDD" id="cd08054">
    <property type="entry name" value="gp6"/>
    <property type="match status" value="1"/>
</dbReference>
<evidence type="ECO:0000313" key="1">
    <source>
        <dbReference type="EMBL" id="NUB18449.1"/>
    </source>
</evidence>
<proteinExistence type="predicted"/>
<evidence type="ECO:0000313" key="2">
    <source>
        <dbReference type="Proteomes" id="UP000639419"/>
    </source>
</evidence>